<evidence type="ECO:0008006" key="4">
    <source>
        <dbReference type="Google" id="ProtNLM"/>
    </source>
</evidence>
<protein>
    <recommendedName>
        <fullName evidence="4">DUF3592 domain-containing protein</fullName>
    </recommendedName>
</protein>
<keyword evidence="1" id="KW-0472">Membrane</keyword>
<proteinExistence type="predicted"/>
<evidence type="ECO:0000313" key="3">
    <source>
        <dbReference type="Proteomes" id="UP001589608"/>
    </source>
</evidence>
<dbReference type="RefSeq" id="WP_223104916.1">
    <property type="nucleotide sequence ID" value="NZ_CP061913.1"/>
</dbReference>
<feature type="transmembrane region" description="Helical" evidence="1">
    <location>
        <begin position="140"/>
        <end position="159"/>
    </location>
</feature>
<keyword evidence="3" id="KW-1185">Reference proteome</keyword>
<reference evidence="2 3" key="1">
    <citation type="submission" date="2024-09" db="EMBL/GenBank/DDBJ databases">
        <authorList>
            <person name="Sun Q."/>
            <person name="Mori K."/>
        </authorList>
    </citation>
    <scope>NUCLEOTIDE SEQUENCE [LARGE SCALE GENOMIC DNA]</scope>
    <source>
        <strain evidence="2 3">JCM 3307</strain>
    </source>
</reference>
<sequence length="170" mass="18094">MFKRRPIVLPVWGSLAVLALGWAVAGVALIAQRQAEAQQRRAEQAPVCAATQIFSGTSCRATVAGTMTALSLRQALVDVDGRPLTMTVSLHRIDSYVPGTPVQVTVYQGVPIRLDGDRIHIDAVDSPADRVADARQTVPAAIYLGTLLGGVNLIVSLAARSLKRHRAGHL</sequence>
<evidence type="ECO:0000256" key="1">
    <source>
        <dbReference type="SAM" id="Phobius"/>
    </source>
</evidence>
<gene>
    <name evidence="2" type="ORF">ACFFTR_28300</name>
</gene>
<organism evidence="2 3">
    <name type="scientific">Dactylosporangium vinaceum</name>
    <dbReference type="NCBI Taxonomy" id="53362"/>
    <lineage>
        <taxon>Bacteria</taxon>
        <taxon>Bacillati</taxon>
        <taxon>Actinomycetota</taxon>
        <taxon>Actinomycetes</taxon>
        <taxon>Micromonosporales</taxon>
        <taxon>Micromonosporaceae</taxon>
        <taxon>Dactylosporangium</taxon>
    </lineage>
</organism>
<keyword evidence="1" id="KW-0812">Transmembrane</keyword>
<evidence type="ECO:0000313" key="2">
    <source>
        <dbReference type="EMBL" id="MFB9447008.1"/>
    </source>
</evidence>
<dbReference type="Proteomes" id="UP001589608">
    <property type="component" value="Unassembled WGS sequence"/>
</dbReference>
<name>A0ABV5MDT3_9ACTN</name>
<keyword evidence="1" id="KW-1133">Transmembrane helix</keyword>
<accession>A0ABV5MDT3</accession>
<dbReference type="EMBL" id="JBHMCA010000051">
    <property type="protein sequence ID" value="MFB9447008.1"/>
    <property type="molecule type" value="Genomic_DNA"/>
</dbReference>
<comment type="caution">
    <text evidence="2">The sequence shown here is derived from an EMBL/GenBank/DDBJ whole genome shotgun (WGS) entry which is preliminary data.</text>
</comment>